<reference evidence="2 3" key="1">
    <citation type="submission" date="2018-01" db="EMBL/GenBank/DDBJ databases">
        <title>Novel co-symbiosis in the lucinid bivalve Phacoides pectinatus.</title>
        <authorList>
            <person name="Lim S.J."/>
            <person name="Davis B.G."/>
            <person name="Gill D.E."/>
            <person name="Engel A.S."/>
            <person name="Anderson L.C."/>
            <person name="Campbell B.J."/>
        </authorList>
    </citation>
    <scope>NUCLEOTIDE SEQUENCE [LARGE SCALE GENOMIC DNA]</scope>
    <source>
        <strain evidence="2">N3_P5</strain>
    </source>
</reference>
<dbReference type="PANTHER" id="PTHR35271">
    <property type="entry name" value="ABC TRANSPORTER, SUBSTRATE-BINDING LIPOPROTEIN-RELATED"/>
    <property type="match status" value="1"/>
</dbReference>
<evidence type="ECO:0000313" key="2">
    <source>
        <dbReference type="EMBL" id="PUE00151.1"/>
    </source>
</evidence>
<dbReference type="Proteomes" id="UP000250928">
    <property type="component" value="Unassembled WGS sequence"/>
</dbReference>
<evidence type="ECO:0000256" key="1">
    <source>
        <dbReference type="SAM" id="MobiDB-lite"/>
    </source>
</evidence>
<feature type="compositionally biased region" description="Basic and acidic residues" evidence="1">
    <location>
        <begin position="1"/>
        <end position="10"/>
    </location>
</feature>
<protein>
    <recommendedName>
        <fullName evidence="4">ABC transporter substrate-binding protein</fullName>
    </recommendedName>
</protein>
<dbReference type="PANTHER" id="PTHR35271:SF1">
    <property type="entry name" value="ABC TRANSPORTER, SUBSTRATE-BINDING LIPOPROTEIN"/>
    <property type="match status" value="1"/>
</dbReference>
<organism evidence="2 3">
    <name type="scientific">Candidatus Sedimenticola endophacoides</name>
    <dbReference type="NCBI Taxonomy" id="2548426"/>
    <lineage>
        <taxon>Bacteria</taxon>
        <taxon>Pseudomonadati</taxon>
        <taxon>Pseudomonadota</taxon>
        <taxon>Gammaproteobacteria</taxon>
        <taxon>Chromatiales</taxon>
        <taxon>Sedimenticolaceae</taxon>
        <taxon>Sedimenticola</taxon>
    </lineage>
</organism>
<dbReference type="AlphaFoldDB" id="A0A657PRH2"/>
<dbReference type="Gene3D" id="3.40.50.2300">
    <property type="match status" value="2"/>
</dbReference>
<proteinExistence type="predicted"/>
<sequence>MELSDRERASTDPIQGVLHPVPREPSAASHAAGPVRGILRLAALLGLILLPIGSPALAEAFEITLVSSGDSAIYDRVAKAFESALERLCGGQTGAACRKVNVIRSTLEEAETLPDGQGLVVTIGSGTARRLAREPLKRPVVHTLLPEAAYQQLKADSRIERHTALFLEQPLERQLKLAELLAPGDSHIGVLLGPTNHALETLFRDHFNSGHAQQIEIEQVTDPDEIGFKLNRLLKRSDLLLALPEPSVYNRGTVRTILLSTYHRKRPVIGYSASYVKAGALAAVYSTPQQIGECTASMVKEYLASENETLPPPRHPRQFSVDINTRVAESLGIAPPAAADLEAQLRERERP</sequence>
<accession>A0A657PRH2</accession>
<dbReference type="EMBL" id="PQCO01000231">
    <property type="protein sequence ID" value="PUE00151.1"/>
    <property type="molecule type" value="Genomic_DNA"/>
</dbReference>
<evidence type="ECO:0000313" key="3">
    <source>
        <dbReference type="Proteomes" id="UP000250928"/>
    </source>
</evidence>
<evidence type="ECO:0008006" key="4">
    <source>
        <dbReference type="Google" id="ProtNLM"/>
    </source>
</evidence>
<comment type="caution">
    <text evidence="2">The sequence shown here is derived from an EMBL/GenBank/DDBJ whole genome shotgun (WGS) entry which is preliminary data.</text>
</comment>
<name>A0A657PRH2_9GAMM</name>
<dbReference type="Pfam" id="PF04392">
    <property type="entry name" value="ABC_sub_bind"/>
    <property type="match status" value="1"/>
</dbReference>
<gene>
    <name evidence="2" type="ORF">C3L24_09580</name>
</gene>
<dbReference type="InterPro" id="IPR007487">
    <property type="entry name" value="ABC_transpt-TYRBP-like"/>
</dbReference>
<feature type="region of interest" description="Disordered" evidence="1">
    <location>
        <begin position="1"/>
        <end position="29"/>
    </location>
</feature>